<dbReference type="InterPro" id="IPR000873">
    <property type="entry name" value="AMP-dep_synth/lig_dom"/>
</dbReference>
<dbReference type="AlphaFoldDB" id="A0A8H7RUK1"/>
<accession>A0A8H7RUK1</accession>
<organism evidence="3 4">
    <name type="scientific">Circinella minor</name>
    <dbReference type="NCBI Taxonomy" id="1195481"/>
    <lineage>
        <taxon>Eukaryota</taxon>
        <taxon>Fungi</taxon>
        <taxon>Fungi incertae sedis</taxon>
        <taxon>Mucoromycota</taxon>
        <taxon>Mucoromycotina</taxon>
        <taxon>Mucoromycetes</taxon>
        <taxon>Mucorales</taxon>
        <taxon>Lichtheimiaceae</taxon>
        <taxon>Circinella</taxon>
    </lineage>
</organism>
<dbReference type="OrthoDB" id="429813at2759"/>
<comment type="similarity">
    <text evidence="1">Belongs to the ATP-dependent AMP-binding enzyme family.</text>
</comment>
<proteinExistence type="inferred from homology"/>
<keyword evidence="4" id="KW-1185">Reference proteome</keyword>
<dbReference type="InterPro" id="IPR042099">
    <property type="entry name" value="ANL_N_sf"/>
</dbReference>
<evidence type="ECO:0000256" key="1">
    <source>
        <dbReference type="ARBA" id="ARBA00006432"/>
    </source>
</evidence>
<dbReference type="Pfam" id="PF23562">
    <property type="entry name" value="AMP-binding_C_3"/>
    <property type="match status" value="1"/>
</dbReference>
<sequence>MTQDYYYSAFPKYTDFDSIIQLFKTYATRYHDRVFIRYQPYPNSLEYKILTYGQVDNISTNLANIWKPTFLQAQSSSFSLHKVQEEENESTATVQEKKCLAVLNDDPVQSVLTLLATLKLGLIYFPLATHDSDAAIIHLLQKTNVSYIVTSEACYNKALRCAKEVMMATINMIQKDHSTTAALNSIQIKIWNNQLNIDELANNIKVTSPSLPVATGILGDEGIKNNSCNISSPKNNTQEQTLLLTDSNDIINKSNSRKETLSTDIVIYMHTSGSTKLPKLIGWSTRSILYSALVTLSQRMHDANVPFEPSDVLLIPILLITGPDIDFLLSAILAGSSIVVFHNNRPKPADLLAASETFHGTFLFAPPAILEQLANYMIVKDEQEQKQQVTSRDINNGSNHYQTKIATVFKRIKFCMYFGGMLLTMDQQVWRTILFFSGRLDLFIMYALNESLELKSNNKISSDEELYQCIIHNNHLSLAKGVANRPNGDFATRDLFVKQKQLTDGSFYWSLVGRIDDAFKTSYGEKVIPTPMEKIICSEQIIRNCIIVGENRECTAVLIELDREKASDYSSKKISDKVHEAVRQGNKYALYNAVVSVPDRIHILPFDKQLPRSRKGAVVRKTAIDMFKHEIQLLYPVNNNIA</sequence>
<feature type="domain" description="AMP-dependent synthetase/ligase" evidence="2">
    <location>
        <begin position="94"/>
        <end position="423"/>
    </location>
</feature>
<name>A0A8H7RUK1_9FUNG</name>
<dbReference type="SUPFAM" id="SSF56801">
    <property type="entry name" value="Acetyl-CoA synthetase-like"/>
    <property type="match status" value="1"/>
</dbReference>
<dbReference type="GO" id="GO:0006631">
    <property type="term" value="P:fatty acid metabolic process"/>
    <property type="evidence" value="ECO:0007669"/>
    <property type="project" value="TreeGrafter"/>
</dbReference>
<evidence type="ECO:0000259" key="2">
    <source>
        <dbReference type="Pfam" id="PF00501"/>
    </source>
</evidence>
<evidence type="ECO:0000313" key="3">
    <source>
        <dbReference type="EMBL" id="KAG2216888.1"/>
    </source>
</evidence>
<dbReference type="PANTHER" id="PTHR43201">
    <property type="entry name" value="ACYL-COA SYNTHETASE"/>
    <property type="match status" value="1"/>
</dbReference>
<dbReference type="PANTHER" id="PTHR43201:SF8">
    <property type="entry name" value="ACYL-COA SYNTHETASE FAMILY MEMBER 3"/>
    <property type="match status" value="1"/>
</dbReference>
<dbReference type="GO" id="GO:0031956">
    <property type="term" value="F:medium-chain fatty acid-CoA ligase activity"/>
    <property type="evidence" value="ECO:0007669"/>
    <property type="project" value="TreeGrafter"/>
</dbReference>
<reference evidence="3 4" key="1">
    <citation type="submission" date="2020-12" db="EMBL/GenBank/DDBJ databases">
        <title>Metabolic potential, ecology and presence of endohyphal bacteria is reflected in genomic diversity of Mucoromycotina.</title>
        <authorList>
            <person name="Muszewska A."/>
            <person name="Okrasinska A."/>
            <person name="Steczkiewicz K."/>
            <person name="Drgas O."/>
            <person name="Orlowska M."/>
            <person name="Perlinska-Lenart U."/>
            <person name="Aleksandrzak-Piekarczyk T."/>
            <person name="Szatraj K."/>
            <person name="Zielenkiewicz U."/>
            <person name="Pilsyk S."/>
            <person name="Malc E."/>
            <person name="Mieczkowski P."/>
            <person name="Kruszewska J.S."/>
            <person name="Biernat P."/>
            <person name="Pawlowska J."/>
        </authorList>
    </citation>
    <scope>NUCLEOTIDE SEQUENCE [LARGE SCALE GENOMIC DNA]</scope>
    <source>
        <strain evidence="3 4">CBS 142.35</strain>
    </source>
</reference>
<dbReference type="Pfam" id="PF00501">
    <property type="entry name" value="AMP-binding"/>
    <property type="match status" value="1"/>
</dbReference>
<dbReference type="Gene3D" id="3.40.50.12780">
    <property type="entry name" value="N-terminal domain of ligase-like"/>
    <property type="match status" value="1"/>
</dbReference>
<dbReference type="EMBL" id="JAEPRB010000349">
    <property type="protein sequence ID" value="KAG2216888.1"/>
    <property type="molecule type" value="Genomic_DNA"/>
</dbReference>
<comment type="caution">
    <text evidence="3">The sequence shown here is derived from an EMBL/GenBank/DDBJ whole genome shotgun (WGS) entry which is preliminary data.</text>
</comment>
<protein>
    <recommendedName>
        <fullName evidence="2">AMP-dependent synthetase/ligase domain-containing protein</fullName>
    </recommendedName>
</protein>
<gene>
    <name evidence="3" type="ORF">INT45_004572</name>
</gene>
<evidence type="ECO:0000313" key="4">
    <source>
        <dbReference type="Proteomes" id="UP000646827"/>
    </source>
</evidence>
<dbReference type="Proteomes" id="UP000646827">
    <property type="component" value="Unassembled WGS sequence"/>
</dbReference>